<feature type="region of interest" description="Disordered" evidence="2">
    <location>
        <begin position="519"/>
        <end position="601"/>
    </location>
</feature>
<feature type="compositionally biased region" description="Basic and acidic residues" evidence="2">
    <location>
        <begin position="439"/>
        <end position="460"/>
    </location>
</feature>
<comment type="caution">
    <text evidence="4">The sequence shown here is derived from an EMBL/GenBank/DDBJ whole genome shotgun (WGS) entry which is preliminary data.</text>
</comment>
<feature type="compositionally biased region" description="Acidic residues" evidence="2">
    <location>
        <begin position="400"/>
        <end position="416"/>
    </location>
</feature>
<feature type="region of interest" description="Disordered" evidence="2">
    <location>
        <begin position="162"/>
        <end position="474"/>
    </location>
</feature>
<dbReference type="InterPro" id="IPR039303">
    <property type="entry name" value="CCDC50"/>
</dbReference>
<organism evidence="4 5">
    <name type="scientific">Merluccius polli</name>
    <name type="common">Benguela hake</name>
    <name type="synonym">Merluccius cadenati</name>
    <dbReference type="NCBI Taxonomy" id="89951"/>
    <lineage>
        <taxon>Eukaryota</taxon>
        <taxon>Metazoa</taxon>
        <taxon>Chordata</taxon>
        <taxon>Craniata</taxon>
        <taxon>Vertebrata</taxon>
        <taxon>Euteleostomi</taxon>
        <taxon>Actinopterygii</taxon>
        <taxon>Neopterygii</taxon>
        <taxon>Teleostei</taxon>
        <taxon>Neoteleostei</taxon>
        <taxon>Acanthomorphata</taxon>
        <taxon>Zeiogadaria</taxon>
        <taxon>Gadariae</taxon>
        <taxon>Gadiformes</taxon>
        <taxon>Gadoidei</taxon>
        <taxon>Merlucciidae</taxon>
        <taxon>Merluccius</taxon>
    </lineage>
</organism>
<dbReference type="PANTHER" id="PTHR22115:SF1">
    <property type="entry name" value="COILED-COIL DOMAIN-CONTAINING PROTEIN 50"/>
    <property type="match status" value="1"/>
</dbReference>
<evidence type="ECO:0000313" key="5">
    <source>
        <dbReference type="Proteomes" id="UP001174136"/>
    </source>
</evidence>
<feature type="compositionally biased region" description="Basic and acidic residues" evidence="2">
    <location>
        <begin position="532"/>
        <end position="544"/>
    </location>
</feature>
<evidence type="ECO:0000256" key="1">
    <source>
        <dbReference type="ARBA" id="ARBA00023054"/>
    </source>
</evidence>
<feature type="compositionally biased region" description="Basic residues" evidence="2">
    <location>
        <begin position="420"/>
        <end position="430"/>
    </location>
</feature>
<dbReference type="InterPro" id="IPR029311">
    <property type="entry name" value="CCDC50_N"/>
</dbReference>
<reference evidence="4" key="1">
    <citation type="journal article" date="2023" name="Front. Mar. Sci.">
        <title>A new Merluccius polli reference genome to investigate the effects of global change in West African waters.</title>
        <authorList>
            <person name="Mateo J.L."/>
            <person name="Blanco-Fernandez C."/>
            <person name="Garcia-Vazquez E."/>
            <person name="Machado-Schiaffino G."/>
        </authorList>
    </citation>
    <scope>NUCLEOTIDE SEQUENCE</scope>
    <source>
        <strain evidence="4">C29</strain>
        <tissue evidence="4">Fin</tissue>
    </source>
</reference>
<feature type="domain" description="Coiled-coil" evidence="3">
    <location>
        <begin position="66"/>
        <end position="157"/>
    </location>
</feature>
<protein>
    <submittedName>
        <fullName evidence="4">Coiled-coil domain-containing protein 50</fullName>
    </submittedName>
</protein>
<feature type="compositionally biased region" description="Basic and acidic residues" evidence="2">
    <location>
        <begin position="309"/>
        <end position="399"/>
    </location>
</feature>
<feature type="compositionally biased region" description="Acidic residues" evidence="2">
    <location>
        <begin position="163"/>
        <end position="173"/>
    </location>
</feature>
<dbReference type="GO" id="GO:0031625">
    <property type="term" value="F:ubiquitin protein ligase binding"/>
    <property type="evidence" value="ECO:0007669"/>
    <property type="project" value="TreeGrafter"/>
</dbReference>
<evidence type="ECO:0000313" key="4">
    <source>
        <dbReference type="EMBL" id="KAK0143372.1"/>
    </source>
</evidence>
<gene>
    <name evidence="4" type="primary">CCDC50</name>
    <name evidence="4" type="ORF">N1851_018482</name>
</gene>
<feature type="compositionally biased region" description="Basic and acidic residues" evidence="2">
    <location>
        <begin position="551"/>
        <end position="567"/>
    </location>
</feature>
<feature type="compositionally biased region" description="Basic and acidic residues" evidence="2">
    <location>
        <begin position="271"/>
        <end position="294"/>
    </location>
</feature>
<keyword evidence="1" id="KW-0175">Coiled coil</keyword>
<dbReference type="Pfam" id="PF15295">
    <property type="entry name" value="CCDC50_N"/>
    <property type="match status" value="2"/>
</dbReference>
<accession>A0AA47MNS1</accession>
<dbReference type="AlphaFoldDB" id="A0AA47MNS1"/>
<name>A0AA47MNS1_MERPO</name>
<proteinExistence type="predicted"/>
<feature type="domain" description="Coiled-coil" evidence="3">
    <location>
        <begin position="5"/>
        <end position="37"/>
    </location>
</feature>
<dbReference type="PANTHER" id="PTHR22115">
    <property type="entry name" value="C3ORF6 PROTEIN-RELATED"/>
    <property type="match status" value="1"/>
</dbReference>
<feature type="compositionally biased region" description="Basic and acidic residues" evidence="2">
    <location>
        <begin position="247"/>
        <end position="258"/>
    </location>
</feature>
<dbReference type="Proteomes" id="UP001174136">
    <property type="component" value="Unassembled WGS sequence"/>
</dbReference>
<evidence type="ECO:0000256" key="2">
    <source>
        <dbReference type="SAM" id="MobiDB-lite"/>
    </source>
</evidence>
<feature type="compositionally biased region" description="Basic and acidic residues" evidence="2">
    <location>
        <begin position="218"/>
        <end position="227"/>
    </location>
</feature>
<sequence length="630" mass="73256">MADFSIDQKKLPAVKDVCRDFAVLEDHCLAHNLQEQENLRGQFTITINHRSLLRWCSNGGVFVSTVESHLASNVHKSRLAQHDLKVAKLLQQEEDQRAKAQSQRQFRDLERQDNEIAQEIQEELVRQAEQQRLQEEKDMAIARKMQEKEMKEERRRQKQLEANLEEEYFEDEGAALGRPDKRSQHAPRSNSRSPGRFDEPHDSAPCPDDQSPECGPAEPKKSRDQTRPDPAAPHSHSTYPKHYPVVEGEHGFHAHTYPEHSLPPRGRHGDRHPDHRGTEMGRIRGQRTEEEERVVRRKERPPRPPYSPMDRDRDRDRERDYERERNRDRERERERDHWRGKERERVPERPRNQGASGDRHRGPDRQRDKDADRRRARTQSRERVLEEEELVLRKDRTSWGDEEEEEGGRGDDDDDDGGNKRGRRAGGRHHMPSDPDTVFEEHRSSEVPRSREGPGRERSHTHPPGEPGRIVHLGGGTIVAGHEYDLSNATHGLTCLDMRDQEVIDMEVALRLQEEEIKASKKDKHAAQVAQDEPHTEDVVRPRAPEYGGPRSREEYGGPRSRDEHQRQRNQNKPARPPQPRTANYENVNPGPHYGYSGAPTRPEAAYKGKLSLLSTHCDFYSRKLLYKYT</sequence>
<dbReference type="EMBL" id="JAOPHQ010003417">
    <property type="protein sequence ID" value="KAK0143372.1"/>
    <property type="molecule type" value="Genomic_DNA"/>
</dbReference>
<evidence type="ECO:0000259" key="3">
    <source>
        <dbReference type="Pfam" id="PF15295"/>
    </source>
</evidence>
<dbReference type="GO" id="GO:0005737">
    <property type="term" value="C:cytoplasm"/>
    <property type="evidence" value="ECO:0007669"/>
    <property type="project" value="TreeGrafter"/>
</dbReference>
<keyword evidence="5" id="KW-1185">Reference proteome</keyword>